<sequence length="251" mass="27262">MISRITDLLETSRTFCLATVISSSVKDIMPGNKTIVLDDGSVEGGTGNKQLDGLIYKYAIQALRTQKKQIIDIVQGLSVFFDIIAQKAKLVICGAGHIAKPLAQFARKVDFSVTVIDDRTDSADPSLFEGCEVIADDFVVALQNANINTSSFVVIITRGHEHDTECLSEILPRKTAYVGLIGSRRRVGFVLEMLSNQGIPSDRLKDVFTPIGLPIGAESPEEIALSITAELVCVRRKTSVQAKKLRSVIGI</sequence>
<feature type="domain" description="XdhC- CoxI" evidence="1">
    <location>
        <begin position="9"/>
        <end position="71"/>
    </location>
</feature>
<gene>
    <name evidence="3" type="ORF">LCGC14_2531180</name>
</gene>
<name>A0A0F9ATG8_9ZZZZ</name>
<dbReference type="InterPro" id="IPR003777">
    <property type="entry name" value="XdhC_CoxI"/>
</dbReference>
<comment type="caution">
    <text evidence="3">The sequence shown here is derived from an EMBL/GenBank/DDBJ whole genome shotgun (WGS) entry which is preliminary data.</text>
</comment>
<dbReference type="InterPro" id="IPR027051">
    <property type="entry name" value="XdhC_Rossmann_dom"/>
</dbReference>
<dbReference type="InterPro" id="IPR052698">
    <property type="entry name" value="MoCofactor_Util/Proc"/>
</dbReference>
<organism evidence="3">
    <name type="scientific">marine sediment metagenome</name>
    <dbReference type="NCBI Taxonomy" id="412755"/>
    <lineage>
        <taxon>unclassified sequences</taxon>
        <taxon>metagenomes</taxon>
        <taxon>ecological metagenomes</taxon>
    </lineage>
</organism>
<reference evidence="3" key="1">
    <citation type="journal article" date="2015" name="Nature">
        <title>Complex archaea that bridge the gap between prokaryotes and eukaryotes.</title>
        <authorList>
            <person name="Spang A."/>
            <person name="Saw J.H."/>
            <person name="Jorgensen S.L."/>
            <person name="Zaremba-Niedzwiedzka K."/>
            <person name="Martijn J."/>
            <person name="Lind A.E."/>
            <person name="van Eijk R."/>
            <person name="Schleper C."/>
            <person name="Guy L."/>
            <person name="Ettema T.J."/>
        </authorList>
    </citation>
    <scope>NUCLEOTIDE SEQUENCE</scope>
</reference>
<protein>
    <submittedName>
        <fullName evidence="3">Uncharacterized protein</fullName>
    </submittedName>
</protein>
<dbReference type="EMBL" id="LAZR01041082">
    <property type="protein sequence ID" value="KKL12894.1"/>
    <property type="molecule type" value="Genomic_DNA"/>
</dbReference>
<dbReference type="Pfam" id="PF13478">
    <property type="entry name" value="XdhC_C"/>
    <property type="match status" value="1"/>
</dbReference>
<dbReference type="AlphaFoldDB" id="A0A0F9ATG8"/>
<evidence type="ECO:0000313" key="3">
    <source>
        <dbReference type="EMBL" id="KKL12894.1"/>
    </source>
</evidence>
<dbReference type="PANTHER" id="PTHR30388">
    <property type="entry name" value="ALDEHYDE OXIDOREDUCTASE MOLYBDENUM COFACTOR ASSEMBLY PROTEIN"/>
    <property type="match status" value="1"/>
</dbReference>
<evidence type="ECO:0000259" key="1">
    <source>
        <dbReference type="Pfam" id="PF02625"/>
    </source>
</evidence>
<dbReference type="SUPFAM" id="SSF51735">
    <property type="entry name" value="NAD(P)-binding Rossmann-fold domains"/>
    <property type="match status" value="1"/>
</dbReference>
<accession>A0A0F9ATG8</accession>
<dbReference type="Gene3D" id="3.40.50.720">
    <property type="entry name" value="NAD(P)-binding Rossmann-like Domain"/>
    <property type="match status" value="1"/>
</dbReference>
<evidence type="ECO:0000259" key="2">
    <source>
        <dbReference type="Pfam" id="PF13478"/>
    </source>
</evidence>
<dbReference type="Pfam" id="PF02625">
    <property type="entry name" value="XdhC_CoxI"/>
    <property type="match status" value="1"/>
</dbReference>
<dbReference type="InterPro" id="IPR036291">
    <property type="entry name" value="NAD(P)-bd_dom_sf"/>
</dbReference>
<dbReference type="PANTHER" id="PTHR30388:SF6">
    <property type="entry name" value="XANTHINE DEHYDROGENASE SUBUNIT A-RELATED"/>
    <property type="match status" value="1"/>
</dbReference>
<proteinExistence type="predicted"/>
<feature type="domain" description="XdhC Rossmann" evidence="2">
    <location>
        <begin position="90"/>
        <end position="231"/>
    </location>
</feature>